<dbReference type="InterPro" id="IPR013320">
    <property type="entry name" value="ConA-like_dom_sf"/>
</dbReference>
<sequence>MVTLGKNLASGCQEMATSWGVPPAHAGRRPAHLHRDTGVPLTDMGTASSAAPRDLRDTGSPIRAEGSWLFDEEAGDTAADSSGNGRHLTGVDPAAWTAGGRFGGAIRIGGTAAGPVTAHPPLRTDAGFSVSAWLRLDGAALGGRLRMPEGEHAWTAVSQNGPSHSPFYLGVRRFPEAVPGGGTGSVLRWCFTSAPVDGSVTGLLEWQHARSATPLTEADLDRWVLLVAAFDVAGRRTRLYLPERREQGEAQLPAEWTYWQAGGGLQIGHGRYLDHPADLWPGSVGPVHAFSGVLTAQDAAQLAATGAPARR</sequence>
<evidence type="ECO:0000313" key="2">
    <source>
        <dbReference type="EMBL" id="RKN44909.1"/>
    </source>
</evidence>
<name>A0A3A9Z9V3_9ACTN</name>
<dbReference type="Proteomes" id="UP000272474">
    <property type="component" value="Unassembled WGS sequence"/>
</dbReference>
<comment type="caution">
    <text evidence="2">The sequence shown here is derived from an EMBL/GenBank/DDBJ whole genome shotgun (WGS) entry which is preliminary data.</text>
</comment>
<dbReference type="Gene3D" id="2.60.120.200">
    <property type="match status" value="1"/>
</dbReference>
<evidence type="ECO:0000313" key="3">
    <source>
        <dbReference type="Proteomes" id="UP000272474"/>
    </source>
</evidence>
<protein>
    <recommendedName>
        <fullName evidence="4">LamG domain-containing protein</fullName>
    </recommendedName>
</protein>
<gene>
    <name evidence="2" type="ORF">D7294_07320</name>
</gene>
<reference evidence="2 3" key="1">
    <citation type="journal article" date="2014" name="Int. J. Syst. Evol. Microbiol.">
        <title>Streptomyces hoynatensis sp. nov., isolated from deep marine sediment.</title>
        <authorList>
            <person name="Veyisoglu A."/>
            <person name="Sahin N."/>
        </authorList>
    </citation>
    <scope>NUCLEOTIDE SEQUENCE [LARGE SCALE GENOMIC DNA]</scope>
    <source>
        <strain evidence="2 3">KCTC 29097</strain>
    </source>
</reference>
<evidence type="ECO:0000256" key="1">
    <source>
        <dbReference type="SAM" id="MobiDB-lite"/>
    </source>
</evidence>
<feature type="region of interest" description="Disordered" evidence="1">
    <location>
        <begin position="22"/>
        <end position="60"/>
    </location>
</feature>
<accession>A0A3A9Z9V3</accession>
<evidence type="ECO:0008006" key="4">
    <source>
        <dbReference type="Google" id="ProtNLM"/>
    </source>
</evidence>
<dbReference type="EMBL" id="RBAL01000003">
    <property type="protein sequence ID" value="RKN44909.1"/>
    <property type="molecule type" value="Genomic_DNA"/>
</dbReference>
<dbReference type="SUPFAM" id="SSF49899">
    <property type="entry name" value="Concanavalin A-like lectins/glucanases"/>
    <property type="match status" value="1"/>
</dbReference>
<dbReference type="AlphaFoldDB" id="A0A3A9Z9V3"/>
<keyword evidence="3" id="KW-1185">Reference proteome</keyword>
<organism evidence="2 3">
    <name type="scientific">Streptomyces hoynatensis</name>
    <dbReference type="NCBI Taxonomy" id="1141874"/>
    <lineage>
        <taxon>Bacteria</taxon>
        <taxon>Bacillati</taxon>
        <taxon>Actinomycetota</taxon>
        <taxon>Actinomycetes</taxon>
        <taxon>Kitasatosporales</taxon>
        <taxon>Streptomycetaceae</taxon>
        <taxon>Streptomyces</taxon>
    </lineage>
</organism>
<proteinExistence type="predicted"/>